<dbReference type="SUPFAM" id="SSF52799">
    <property type="entry name" value="(Phosphotyrosine protein) phosphatases II"/>
    <property type="match status" value="1"/>
</dbReference>
<comment type="caution">
    <text evidence="4">The sequence shown here is derived from an EMBL/GenBank/DDBJ whole genome shotgun (WGS) entry which is preliminary data.</text>
</comment>
<keyword evidence="5" id="KW-1185">Reference proteome</keyword>
<dbReference type="InterPro" id="IPR020422">
    <property type="entry name" value="TYR_PHOSPHATASE_DUAL_dom"/>
</dbReference>
<name>A0A846QPI5_9BACT</name>
<feature type="domain" description="Tyrosine-protein phosphatase" evidence="2">
    <location>
        <begin position="4"/>
        <end position="150"/>
    </location>
</feature>
<accession>A0A846QPI5</accession>
<dbReference type="Gene3D" id="3.90.190.10">
    <property type="entry name" value="Protein tyrosine phosphatase superfamily"/>
    <property type="match status" value="1"/>
</dbReference>
<organism evidence="4 5">
    <name type="scientific">Desulfobaculum xiamenense</name>
    <dbReference type="NCBI Taxonomy" id="995050"/>
    <lineage>
        <taxon>Bacteria</taxon>
        <taxon>Pseudomonadati</taxon>
        <taxon>Thermodesulfobacteriota</taxon>
        <taxon>Desulfovibrionia</taxon>
        <taxon>Desulfovibrionales</taxon>
        <taxon>Desulfovibrionaceae</taxon>
        <taxon>Desulfobaculum</taxon>
    </lineage>
</organism>
<dbReference type="Proteomes" id="UP000580856">
    <property type="component" value="Unassembled WGS sequence"/>
</dbReference>
<dbReference type="InterPro" id="IPR000387">
    <property type="entry name" value="Tyr_Pase_dom"/>
</dbReference>
<dbReference type="Pfam" id="PF22785">
    <property type="entry name" value="Tc-R-P"/>
    <property type="match status" value="1"/>
</dbReference>
<evidence type="ECO:0000259" key="2">
    <source>
        <dbReference type="PROSITE" id="PS50054"/>
    </source>
</evidence>
<keyword evidence="1" id="KW-0378">Hydrolase</keyword>
<dbReference type="InterPro" id="IPR016130">
    <property type="entry name" value="Tyr_Pase_AS"/>
</dbReference>
<dbReference type="SMART" id="SM00195">
    <property type="entry name" value="DSPc"/>
    <property type="match status" value="1"/>
</dbReference>
<dbReference type="PROSITE" id="PS50054">
    <property type="entry name" value="TYR_PHOSPHATASE_DUAL"/>
    <property type="match status" value="1"/>
</dbReference>
<reference evidence="4 5" key="1">
    <citation type="submission" date="2020-03" db="EMBL/GenBank/DDBJ databases">
        <title>Genomic Encyclopedia of Type Strains, Phase IV (KMG-IV): sequencing the most valuable type-strain genomes for metagenomic binning, comparative biology and taxonomic classification.</title>
        <authorList>
            <person name="Goeker M."/>
        </authorList>
    </citation>
    <scope>NUCLEOTIDE SEQUENCE [LARGE SCALE GENOMIC DNA]</scope>
    <source>
        <strain evidence="4 5">DSM 24233</strain>
    </source>
</reference>
<evidence type="ECO:0000259" key="3">
    <source>
        <dbReference type="PROSITE" id="PS50056"/>
    </source>
</evidence>
<evidence type="ECO:0008006" key="6">
    <source>
        <dbReference type="Google" id="ProtNLM"/>
    </source>
</evidence>
<dbReference type="PANTHER" id="PTHR23339">
    <property type="entry name" value="TYROSINE SPECIFIC PROTEIN PHOSPHATASE AND DUAL SPECIFICITY PROTEIN PHOSPHATASE"/>
    <property type="match status" value="1"/>
</dbReference>
<gene>
    <name evidence="4" type="ORF">GGQ74_002781</name>
</gene>
<evidence type="ECO:0000256" key="1">
    <source>
        <dbReference type="ARBA" id="ARBA00022801"/>
    </source>
</evidence>
<dbReference type="PROSITE" id="PS00383">
    <property type="entry name" value="TYR_PHOSPHATASE_1"/>
    <property type="match status" value="1"/>
</dbReference>
<feature type="domain" description="Tyrosine specific protein phosphatases" evidence="3">
    <location>
        <begin position="70"/>
        <end position="126"/>
    </location>
</feature>
<dbReference type="InterPro" id="IPR050561">
    <property type="entry name" value="PTP"/>
</dbReference>
<sequence>MAYEVNWVTDHLAVGGAPMSYDALGALKAQGIDAILNLCGEFCDLHWIEADEGFDVYYFPIPDEETPDLGELEKALEWLDESIYLGKKVLIHCRHGIGRTGTVLNAYLLRKGLGHKLANRTLKGLRSKPQNFDQWRFVRRYGKKEGQLTIREPSLEMRHLVDLIPFFKDYERIVTSVDDLVGEGGQDGLCGRGHSRCCTRLVMLPLIEAVYVNHAMNMTLSQTERQAAIEAGAEAGKRLRGFGYMRDDPGSLTEGIRAAYEGAGLACPLNELGECRIFERRPLHCRLADLPAGKADDPLVTTVVPAALSTVSASLFFAFTSEFPSGAPMRFALADVISGKFVQTFFHHLMHAAARGPVPGKS</sequence>
<dbReference type="GO" id="GO:0016787">
    <property type="term" value="F:hydrolase activity"/>
    <property type="evidence" value="ECO:0007669"/>
    <property type="project" value="UniProtKB-KW"/>
</dbReference>
<evidence type="ECO:0000313" key="4">
    <source>
        <dbReference type="EMBL" id="NJB69087.1"/>
    </source>
</evidence>
<protein>
    <recommendedName>
        <fullName evidence="6">Dual specificity phosphatase, catalytic domain</fullName>
    </recommendedName>
</protein>
<dbReference type="FunFam" id="3.90.190.10:FF:000157">
    <property type="entry name" value="Protein-tyrosine phosphatase"/>
    <property type="match status" value="1"/>
</dbReference>
<dbReference type="EMBL" id="JAATJA010000003">
    <property type="protein sequence ID" value="NJB69087.1"/>
    <property type="molecule type" value="Genomic_DNA"/>
</dbReference>
<dbReference type="RefSeq" id="WP_167942173.1">
    <property type="nucleotide sequence ID" value="NZ_JAATJA010000003.1"/>
</dbReference>
<dbReference type="AlphaFoldDB" id="A0A846QPI5"/>
<evidence type="ECO:0000313" key="5">
    <source>
        <dbReference type="Proteomes" id="UP000580856"/>
    </source>
</evidence>
<dbReference type="CDD" id="cd14498">
    <property type="entry name" value="DSP"/>
    <property type="match status" value="1"/>
</dbReference>
<proteinExistence type="predicted"/>
<dbReference type="PROSITE" id="PS50056">
    <property type="entry name" value="TYR_PHOSPHATASE_2"/>
    <property type="match status" value="1"/>
</dbReference>
<dbReference type="InterPro" id="IPR029021">
    <property type="entry name" value="Prot-tyrosine_phosphatase-like"/>
</dbReference>